<reference evidence="2" key="1">
    <citation type="submission" date="2011-07" db="EMBL/GenBank/DDBJ databases">
        <authorList>
            <consortium name="Caenorhabditis brenneri Sequencing and Analysis Consortium"/>
            <person name="Wilson R.K."/>
        </authorList>
    </citation>
    <scope>NUCLEOTIDE SEQUENCE [LARGE SCALE GENOMIC DNA]</scope>
    <source>
        <strain evidence="2">PB2801</strain>
    </source>
</reference>
<gene>
    <name evidence="1" type="ORF">CAEBREN_32020</name>
</gene>
<evidence type="ECO:0000313" key="1">
    <source>
        <dbReference type="EMBL" id="EGT51133.1"/>
    </source>
</evidence>
<organism evidence="2">
    <name type="scientific">Caenorhabditis brenneri</name>
    <name type="common">Nematode worm</name>
    <dbReference type="NCBI Taxonomy" id="135651"/>
    <lineage>
        <taxon>Eukaryota</taxon>
        <taxon>Metazoa</taxon>
        <taxon>Ecdysozoa</taxon>
        <taxon>Nematoda</taxon>
        <taxon>Chromadorea</taxon>
        <taxon>Rhabditida</taxon>
        <taxon>Rhabditina</taxon>
        <taxon>Rhabditomorpha</taxon>
        <taxon>Rhabditoidea</taxon>
        <taxon>Rhabditidae</taxon>
        <taxon>Peloderinae</taxon>
        <taxon>Caenorhabditis</taxon>
    </lineage>
</organism>
<dbReference type="HOGENOM" id="CLU_1939970_0_0_1"/>
<name>G0PCI4_CAEBE</name>
<evidence type="ECO:0000313" key="2">
    <source>
        <dbReference type="Proteomes" id="UP000008068"/>
    </source>
</evidence>
<dbReference type="Pfam" id="PF02343">
    <property type="entry name" value="TRA-1_regulated"/>
    <property type="match status" value="1"/>
</dbReference>
<dbReference type="InterPro" id="IPR003326">
    <property type="entry name" value="TRA-1_regulated"/>
</dbReference>
<proteinExistence type="predicted"/>
<accession>G0PCI4</accession>
<keyword evidence="2" id="KW-1185">Reference proteome</keyword>
<dbReference type="AlphaFoldDB" id="G0PCI4"/>
<dbReference type="OrthoDB" id="5895862at2759"/>
<dbReference type="Proteomes" id="UP000008068">
    <property type="component" value="Unassembled WGS sequence"/>
</dbReference>
<sequence>MKSSSMKSMIVVLLISHVQKEQMQHYIVNSASLSSQHRPKIGTDCLSVEIIGSPYRGPLVPPYDVYSYFGLICENGSWYATKYPIGIQYYIDRRNTTALGSAEEYVDQEGVIGGFFKKKMYGFKVFIDFV</sequence>
<dbReference type="InParanoid" id="G0PCI4"/>
<protein>
    <submittedName>
        <fullName evidence="1">Uncharacterized protein</fullName>
    </submittedName>
</protein>
<dbReference type="EMBL" id="GL380244">
    <property type="protein sequence ID" value="EGT51133.1"/>
    <property type="molecule type" value="Genomic_DNA"/>
</dbReference>